<dbReference type="GO" id="GO:0043813">
    <property type="term" value="F:phosphatidylinositol-3,5-bisphosphate 5-phosphatase activity"/>
    <property type="evidence" value="ECO:0007669"/>
    <property type="project" value="InterPro"/>
</dbReference>
<organism evidence="6 7">
    <name type="scientific">Zymoseptoria tritici ST99CH_1E4</name>
    <dbReference type="NCBI Taxonomy" id="1276532"/>
    <lineage>
        <taxon>Eukaryota</taxon>
        <taxon>Fungi</taxon>
        <taxon>Dikarya</taxon>
        <taxon>Ascomycota</taxon>
        <taxon>Pezizomycotina</taxon>
        <taxon>Dothideomycetes</taxon>
        <taxon>Dothideomycetidae</taxon>
        <taxon>Mycosphaerellales</taxon>
        <taxon>Mycosphaerellaceae</taxon>
        <taxon>Zymoseptoria</taxon>
    </lineage>
</organism>
<dbReference type="AlphaFoldDB" id="A0A2H1GXK7"/>
<evidence type="ECO:0000313" key="6">
    <source>
        <dbReference type="EMBL" id="SMR58273.1"/>
    </source>
</evidence>
<sequence length="1102" mass="125230">MDQGPIDAGPSTDGDYDPTGSDYDTERRRSEPKNVGKRLATAANASDARSASLGGLLRTARPEPARSSSRTQNDDNNSVEDGLVQSASHPSSILDPPTYPRVGATASEVAGEVRSEDDDAHLKEDPNEVQQLHDQDARPHRMYKFTLYETNVRYWITGADITDQNFRLLRIDRNSAPGQIALFEDETVYDRRQMHDVLNAIDQGNKPNGGLRMKFSFWGLLGFIRFTEAYYMLIITKRKQVAMIGGHYVYQVEGTELVPLTTGASSSFMRDRNAEEARFLGILNNLDLTKSFYFSYAYDITSSLQRNIIRARQALNDGLKVAANDYNAMFVWNHHLLKPAVQALKHPFDWCLPIIHGFLDQAALDIFGRTVYVTIIGRRSRHFAGARFLKRGVNDMGYVANDVETEQIVAEKLSTSFHAPGPRLFANPNYTSYLHHRGSIPLYWTQDNSGVTPKPGIDINLSDPFYQPAAQHFDNLFERYGCPVYVLNLIKSREKVPRESKLLHEFQGCINYLNQSLPEDKKILYKAYDMSRAAKTRNSDVIGGLEVIAKDILERTGLFHNGEEGLQEPQVQNGIARTNCIDCLDRTNAAQFVIGKHAFAQQLKILGVITKSELAYDTDAVNLFTAMFHDHGDNIAMQYGGSHLVNTMATYRKLSHWQSSSRDMVESFKRYYHNSFLDSQRQEAYNLFLGNYIWAQGAPMLWDLATDYYLHHSDPRAWLQRNRRNYIHWFTPEHLQPRSLPLRLTSSADHPSPEPIAALDDYWRECYRPTTLSSLAKVYSYRMTSTQRYLPERPYGDNKYDFSPFVRRNDPHKHSTSQSSNHLNEAEDEKKPIRKGVKIVDPYEERECERRLASFSPLDPSEKDSQLLPDAPPPTPAIPHPPLDEKHSILRDSRHSHHASISSLSASNPPTNTTNSTTLNNNNNSMTNSTFKPADKSIMHLWTLNQFHTQSLNPHVSESEAAEYAHYISHPLHLPLVISNSSEIAPDGGNKNRDLVEYIRKSTVAPLGSAMRATKPHLRAPLLDEEYGFEFLDEEEEDEEDDGVDDEDLRDYEAFLAPRTDALTVTEEDGAKKRYKAYRQWLMRGKSLFKQSKVDPEFSAGV</sequence>
<feature type="compositionally biased region" description="Basic and acidic residues" evidence="4">
    <location>
        <begin position="882"/>
        <end position="893"/>
    </location>
</feature>
<dbReference type="GO" id="GO:0012505">
    <property type="term" value="C:endomembrane system"/>
    <property type="evidence" value="ECO:0007669"/>
    <property type="project" value="UniProtKB-SubCell"/>
</dbReference>
<name>A0A2H1GXK7_ZYMTR</name>
<feature type="compositionally biased region" description="Pro residues" evidence="4">
    <location>
        <begin position="870"/>
        <end position="881"/>
    </location>
</feature>
<evidence type="ECO:0000256" key="4">
    <source>
        <dbReference type="SAM" id="MobiDB-lite"/>
    </source>
</evidence>
<keyword evidence="2" id="KW-0378">Hydrolase</keyword>
<dbReference type="Proteomes" id="UP000245764">
    <property type="component" value="Chromosome 9"/>
</dbReference>
<feature type="region of interest" description="Disordered" evidence="4">
    <location>
        <begin position="1"/>
        <end position="136"/>
    </location>
</feature>
<evidence type="ECO:0000313" key="7">
    <source>
        <dbReference type="Proteomes" id="UP000245764"/>
    </source>
</evidence>
<reference evidence="7" key="1">
    <citation type="submission" date="2017-05" db="EMBL/GenBank/DDBJ databases">
        <authorList>
            <person name="Song R."/>
            <person name="Chenine A.L."/>
            <person name="Ruprecht R.M."/>
        </authorList>
    </citation>
    <scope>NUCLEOTIDE SEQUENCE [LARGE SCALE GENOMIC DNA]</scope>
</reference>
<feature type="region of interest" description="Disordered" evidence="4">
    <location>
        <begin position="800"/>
        <end position="842"/>
    </location>
</feature>
<feature type="compositionally biased region" description="Basic and acidic residues" evidence="4">
    <location>
        <begin position="24"/>
        <end position="34"/>
    </location>
</feature>
<evidence type="ECO:0000259" key="5">
    <source>
        <dbReference type="PROSITE" id="PS50275"/>
    </source>
</evidence>
<comment type="subcellular location">
    <subcellularLocation>
        <location evidence="1">Endomembrane system</location>
    </subcellularLocation>
</comment>
<evidence type="ECO:0000256" key="1">
    <source>
        <dbReference type="ARBA" id="ARBA00004308"/>
    </source>
</evidence>
<feature type="domain" description="SAC" evidence="5">
    <location>
        <begin position="283"/>
        <end position="641"/>
    </location>
</feature>
<dbReference type="GO" id="GO:0046856">
    <property type="term" value="P:phosphatidylinositol dephosphorylation"/>
    <property type="evidence" value="ECO:0007669"/>
    <property type="project" value="InterPro"/>
</dbReference>
<feature type="region of interest" description="Disordered" evidence="4">
    <location>
        <begin position="854"/>
        <end position="930"/>
    </location>
</feature>
<dbReference type="PROSITE" id="PS50275">
    <property type="entry name" value="SAC"/>
    <property type="match status" value="1"/>
</dbReference>
<dbReference type="EMBL" id="LT854261">
    <property type="protein sequence ID" value="SMR58273.1"/>
    <property type="molecule type" value="Genomic_DNA"/>
</dbReference>
<feature type="compositionally biased region" description="Polar residues" evidence="4">
    <location>
        <begin position="66"/>
        <end position="76"/>
    </location>
</feature>
<evidence type="ECO:0000256" key="3">
    <source>
        <dbReference type="ARBA" id="ARBA00023136"/>
    </source>
</evidence>
<gene>
    <name evidence="6" type="ORF">ZT1E4_G9008</name>
</gene>
<keyword evidence="3" id="KW-0472">Membrane</keyword>
<evidence type="ECO:0000256" key="2">
    <source>
        <dbReference type="ARBA" id="ARBA00022801"/>
    </source>
</evidence>
<feature type="compositionally biased region" description="Low complexity" evidence="4">
    <location>
        <begin position="40"/>
        <end position="52"/>
    </location>
</feature>
<feature type="compositionally biased region" description="Low complexity" evidence="4">
    <location>
        <begin position="899"/>
        <end position="930"/>
    </location>
</feature>
<dbReference type="PANTHER" id="PTHR45738">
    <property type="entry name" value="POLYPHOSPHOINOSITIDE PHOSPHATASE"/>
    <property type="match status" value="1"/>
</dbReference>
<feature type="compositionally biased region" description="Basic and acidic residues" evidence="4">
    <location>
        <begin position="120"/>
        <end position="136"/>
    </location>
</feature>
<dbReference type="PANTHER" id="PTHR45738:SF5">
    <property type="entry name" value="POLYPHOSPHOINOSITIDE PHOSPHATASE"/>
    <property type="match status" value="1"/>
</dbReference>
<dbReference type="Pfam" id="PF02383">
    <property type="entry name" value="Syja_N"/>
    <property type="match status" value="1"/>
</dbReference>
<proteinExistence type="predicted"/>
<accession>A0A2H1GXK7</accession>
<dbReference type="InterPro" id="IPR043573">
    <property type="entry name" value="Fig4-like"/>
</dbReference>
<protein>
    <recommendedName>
        <fullName evidence="5">SAC domain-containing protein</fullName>
    </recommendedName>
</protein>
<dbReference type="InterPro" id="IPR002013">
    <property type="entry name" value="SAC_dom"/>
</dbReference>